<comment type="caution">
    <text evidence="1">The sequence shown here is derived from an EMBL/GenBank/DDBJ whole genome shotgun (WGS) entry which is preliminary data.</text>
</comment>
<proteinExistence type="predicted"/>
<evidence type="ECO:0000313" key="2">
    <source>
        <dbReference type="Proteomes" id="UP001234297"/>
    </source>
</evidence>
<reference evidence="1 2" key="1">
    <citation type="journal article" date="2022" name="Hortic Res">
        <title>A haplotype resolved chromosomal level avocado genome allows analysis of novel avocado genes.</title>
        <authorList>
            <person name="Nath O."/>
            <person name="Fletcher S.J."/>
            <person name="Hayward A."/>
            <person name="Shaw L.M."/>
            <person name="Masouleh A.K."/>
            <person name="Furtado A."/>
            <person name="Henry R.J."/>
            <person name="Mitter N."/>
        </authorList>
    </citation>
    <scope>NUCLEOTIDE SEQUENCE [LARGE SCALE GENOMIC DNA]</scope>
    <source>
        <strain evidence="2">cv. Hass</strain>
    </source>
</reference>
<accession>A0ACC2MW63</accession>
<sequence length="93" mass="10341">MPFGPSTPSLPPPPASTARALSSSPSAAGFPPQLAELIRQGGQRERDERMAGEDDEGERDGEGWVMRVRQGEMEGEMMLEGRWWSCPERRRRG</sequence>
<gene>
    <name evidence="1" type="ORF">MRB53_002693</name>
</gene>
<dbReference type="Proteomes" id="UP001234297">
    <property type="component" value="Chromosome 1"/>
</dbReference>
<dbReference type="EMBL" id="CM056809">
    <property type="protein sequence ID" value="KAJ8649670.1"/>
    <property type="molecule type" value="Genomic_DNA"/>
</dbReference>
<name>A0ACC2MW63_PERAE</name>
<keyword evidence="2" id="KW-1185">Reference proteome</keyword>
<organism evidence="1 2">
    <name type="scientific">Persea americana</name>
    <name type="common">Avocado</name>
    <dbReference type="NCBI Taxonomy" id="3435"/>
    <lineage>
        <taxon>Eukaryota</taxon>
        <taxon>Viridiplantae</taxon>
        <taxon>Streptophyta</taxon>
        <taxon>Embryophyta</taxon>
        <taxon>Tracheophyta</taxon>
        <taxon>Spermatophyta</taxon>
        <taxon>Magnoliopsida</taxon>
        <taxon>Magnoliidae</taxon>
        <taxon>Laurales</taxon>
        <taxon>Lauraceae</taxon>
        <taxon>Persea</taxon>
    </lineage>
</organism>
<evidence type="ECO:0000313" key="1">
    <source>
        <dbReference type="EMBL" id="KAJ8649670.1"/>
    </source>
</evidence>
<protein>
    <submittedName>
        <fullName evidence="1">Uncharacterized protein</fullName>
    </submittedName>
</protein>